<dbReference type="InterPro" id="IPR003767">
    <property type="entry name" value="Malate/L-lactate_DH-like"/>
</dbReference>
<evidence type="ECO:0000313" key="3">
    <source>
        <dbReference type="EMBL" id="AJG17870.1"/>
    </source>
</evidence>
<proteinExistence type="inferred from homology"/>
<sequence length="334" mass="34129">MTAFRAEELEQLAANALRSAGASAAQAGPTAHALVQADLAGLPSHGVSRVPMYVAHLRHQRVNGDAQPTVARQTPGTTLIDAQGGFAFPACAQAVSAAIASARECGIGAGVVTNSHHAGAVALHLDPVAQAGMIGIAMGNSPAAMPAWGGRTPLFGTNPIAAVFPRRDAAPLVIDLSLSEVARGKIMVAAKQGKPIPLGWALDADGKPTTDAQAALRGSMLPAGGVKGAMLALLVETLIVSLAGAHFGAEADSFFEDAGNQPRIGQLFLAFNPGGFAGDAAYHARLEALIAAMLSDSGTRLPGTRRIDAHAKAREHGIEIPEALEKELRKLAQA</sequence>
<dbReference type="STRING" id="68895.RR42_m0457"/>
<dbReference type="SUPFAM" id="SSF89733">
    <property type="entry name" value="L-sulfolactate dehydrogenase-like"/>
    <property type="match status" value="1"/>
</dbReference>
<dbReference type="RefSeq" id="WP_043343502.1">
    <property type="nucleotide sequence ID" value="NZ_CP010536.1"/>
</dbReference>
<dbReference type="Pfam" id="PF02615">
    <property type="entry name" value="Ldh_2"/>
    <property type="match status" value="1"/>
</dbReference>
<organism evidence="3 4">
    <name type="scientific">Cupriavidus basilensis</name>
    <dbReference type="NCBI Taxonomy" id="68895"/>
    <lineage>
        <taxon>Bacteria</taxon>
        <taxon>Pseudomonadati</taxon>
        <taxon>Pseudomonadota</taxon>
        <taxon>Betaproteobacteria</taxon>
        <taxon>Burkholderiales</taxon>
        <taxon>Burkholderiaceae</taxon>
        <taxon>Cupriavidus</taxon>
    </lineage>
</organism>
<keyword evidence="4" id="KW-1185">Reference proteome</keyword>
<comment type="similarity">
    <text evidence="1">Belongs to the LDH2/MDH2 oxidoreductase family.</text>
</comment>
<dbReference type="Proteomes" id="UP000031843">
    <property type="component" value="Chromosome main"/>
</dbReference>
<evidence type="ECO:0000313" key="4">
    <source>
        <dbReference type="Proteomes" id="UP000031843"/>
    </source>
</evidence>
<accession>A0A0C4Y4L2</accession>
<dbReference type="PANTHER" id="PTHR11091:SF0">
    <property type="entry name" value="MALATE DEHYDROGENASE"/>
    <property type="match status" value="1"/>
</dbReference>
<dbReference type="Gene3D" id="1.10.1530.10">
    <property type="match status" value="1"/>
</dbReference>
<dbReference type="AlphaFoldDB" id="A0A0C4Y4L2"/>
<dbReference type="PANTHER" id="PTHR11091">
    <property type="entry name" value="OXIDOREDUCTASE-RELATED"/>
    <property type="match status" value="1"/>
</dbReference>
<gene>
    <name evidence="3" type="ORF">RR42_m0457</name>
</gene>
<evidence type="ECO:0000256" key="1">
    <source>
        <dbReference type="ARBA" id="ARBA00006056"/>
    </source>
</evidence>
<dbReference type="InterPro" id="IPR036111">
    <property type="entry name" value="Mal/L-sulfo/L-lacto_DH-like_sf"/>
</dbReference>
<keyword evidence="2 3" id="KW-0560">Oxidoreductase</keyword>
<name>A0A0C4Y4L2_9BURK</name>
<evidence type="ECO:0000256" key="2">
    <source>
        <dbReference type="ARBA" id="ARBA00023002"/>
    </source>
</evidence>
<dbReference type="InterPro" id="IPR043143">
    <property type="entry name" value="Mal/L-sulf/L-lact_DH-like_NADP"/>
</dbReference>
<protein>
    <submittedName>
        <fullName evidence="3">Malate dehydrogenase</fullName>
        <ecNumber evidence="3">1.1.1.37</ecNumber>
    </submittedName>
</protein>
<dbReference type="KEGG" id="cbw:RR42_m0457"/>
<dbReference type="EMBL" id="CP010536">
    <property type="protein sequence ID" value="AJG17870.1"/>
    <property type="molecule type" value="Genomic_DNA"/>
</dbReference>
<dbReference type="InterPro" id="IPR043144">
    <property type="entry name" value="Mal/L-sulf/L-lact_DH-like_ah"/>
</dbReference>
<dbReference type="Gene3D" id="3.30.1370.60">
    <property type="entry name" value="Hypothetical oxidoreductase yiak, domain 2"/>
    <property type="match status" value="1"/>
</dbReference>
<dbReference type="EC" id="1.1.1.37" evidence="3"/>
<dbReference type="OrthoDB" id="924592at2"/>
<dbReference type="GO" id="GO:0030060">
    <property type="term" value="F:L-malate dehydrogenase (NAD+) activity"/>
    <property type="evidence" value="ECO:0007669"/>
    <property type="project" value="UniProtKB-EC"/>
</dbReference>
<reference evidence="3 4" key="1">
    <citation type="journal article" date="2015" name="Genome Announc.">
        <title>Complete Genome Sequence of Cupriavidus basilensis 4G11, Isolated from the Oak Ridge Field Research Center Site.</title>
        <authorList>
            <person name="Ray J."/>
            <person name="Waters R.J."/>
            <person name="Skerker J.M."/>
            <person name="Kuehl J.V."/>
            <person name="Price M.N."/>
            <person name="Huang J."/>
            <person name="Chakraborty R."/>
            <person name="Arkin A.P."/>
            <person name="Deutschbauer A."/>
        </authorList>
    </citation>
    <scope>NUCLEOTIDE SEQUENCE [LARGE SCALE GENOMIC DNA]</scope>
    <source>
        <strain evidence="3">4G11</strain>
    </source>
</reference>